<dbReference type="GO" id="GO:0006520">
    <property type="term" value="P:amino acid metabolic process"/>
    <property type="evidence" value="ECO:0007669"/>
    <property type="project" value="InterPro"/>
</dbReference>
<accession>A0A1L8CK56</accession>
<evidence type="ECO:0000256" key="5">
    <source>
        <dbReference type="ARBA" id="ARBA00022898"/>
    </source>
</evidence>
<dbReference type="GO" id="GO:0030170">
    <property type="term" value="F:pyridoxal phosphate binding"/>
    <property type="evidence" value="ECO:0007669"/>
    <property type="project" value="InterPro"/>
</dbReference>
<organism evidence="7 8">
    <name type="scientific">Mariprofundus micogutta</name>
    <dbReference type="NCBI Taxonomy" id="1921010"/>
    <lineage>
        <taxon>Bacteria</taxon>
        <taxon>Pseudomonadati</taxon>
        <taxon>Pseudomonadota</taxon>
        <taxon>Candidatius Mariprofundia</taxon>
        <taxon>Mariprofundales</taxon>
        <taxon>Mariprofundaceae</taxon>
        <taxon>Mariprofundus</taxon>
    </lineage>
</organism>
<dbReference type="Proteomes" id="UP000231632">
    <property type="component" value="Unassembled WGS sequence"/>
</dbReference>
<evidence type="ECO:0000313" key="8">
    <source>
        <dbReference type="Proteomes" id="UP000231632"/>
    </source>
</evidence>
<reference evidence="7 8" key="1">
    <citation type="journal article" date="2017" name="Arch. Microbiol.">
        <title>Mariprofundus micogutta sp. nov., a novel iron-oxidizing zetaproteobacterium isolated from a deep-sea hydrothermal field at the Bayonnaise knoll of the Izu-Ogasawara arc, and a description of Mariprofundales ord. nov. and Zetaproteobacteria classis nov.</title>
        <authorList>
            <person name="Makita H."/>
            <person name="Tanaka E."/>
            <person name="Mitsunobu S."/>
            <person name="Miyazaki M."/>
            <person name="Nunoura T."/>
            <person name="Uematsu K."/>
            <person name="Takaki Y."/>
            <person name="Nishi S."/>
            <person name="Shimamura S."/>
            <person name="Takai K."/>
        </authorList>
    </citation>
    <scope>NUCLEOTIDE SEQUENCE [LARGE SCALE GENOMIC DNA]</scope>
    <source>
        <strain evidence="7 8">ET2</strain>
    </source>
</reference>
<dbReference type="SUPFAM" id="SSF53383">
    <property type="entry name" value="PLP-dependent transferases"/>
    <property type="match status" value="1"/>
</dbReference>
<dbReference type="STRING" id="1921010.MMIC_P0226"/>
<name>A0A1L8CK56_9PROT</name>
<dbReference type="FunFam" id="3.40.640.10:FF:000033">
    <property type="entry name" value="Aspartate aminotransferase"/>
    <property type="match status" value="1"/>
</dbReference>
<dbReference type="InterPro" id="IPR004839">
    <property type="entry name" value="Aminotransferase_I/II_large"/>
</dbReference>
<dbReference type="AlphaFoldDB" id="A0A1L8CK56"/>
<evidence type="ECO:0000256" key="1">
    <source>
        <dbReference type="ARBA" id="ARBA00001933"/>
    </source>
</evidence>
<dbReference type="Gene3D" id="3.90.1150.10">
    <property type="entry name" value="Aspartate Aminotransferase, domain 1"/>
    <property type="match status" value="1"/>
</dbReference>
<dbReference type="EMBL" id="BDFD01000001">
    <property type="protein sequence ID" value="GAV19293.1"/>
    <property type="molecule type" value="Genomic_DNA"/>
</dbReference>
<keyword evidence="3 7" id="KW-0032">Aminotransferase</keyword>
<keyword evidence="5" id="KW-0663">Pyridoxal phosphate</keyword>
<gene>
    <name evidence="7" type="ORF">MMIC_P0226</name>
</gene>
<dbReference type="PANTHER" id="PTHR46383:SF1">
    <property type="entry name" value="ASPARTATE AMINOTRANSFERASE"/>
    <property type="match status" value="1"/>
</dbReference>
<proteinExistence type="inferred from homology"/>
<dbReference type="InterPro" id="IPR015424">
    <property type="entry name" value="PyrdxlP-dep_Trfase"/>
</dbReference>
<evidence type="ECO:0000256" key="3">
    <source>
        <dbReference type="ARBA" id="ARBA00022576"/>
    </source>
</evidence>
<dbReference type="OrthoDB" id="392079at2"/>
<dbReference type="Gene3D" id="3.40.640.10">
    <property type="entry name" value="Type I PLP-dependent aspartate aminotransferase-like (Major domain)"/>
    <property type="match status" value="1"/>
</dbReference>
<evidence type="ECO:0000256" key="4">
    <source>
        <dbReference type="ARBA" id="ARBA00022679"/>
    </source>
</evidence>
<evidence type="ECO:0000256" key="2">
    <source>
        <dbReference type="ARBA" id="ARBA00007441"/>
    </source>
</evidence>
<dbReference type="InterPro" id="IPR050596">
    <property type="entry name" value="AspAT/PAT-like"/>
</dbReference>
<keyword evidence="4 7" id="KW-0808">Transferase</keyword>
<dbReference type="PANTHER" id="PTHR46383">
    <property type="entry name" value="ASPARTATE AMINOTRANSFERASE"/>
    <property type="match status" value="1"/>
</dbReference>
<dbReference type="InterPro" id="IPR015422">
    <property type="entry name" value="PyrdxlP-dep_Trfase_small"/>
</dbReference>
<dbReference type="InterPro" id="IPR015421">
    <property type="entry name" value="PyrdxlP-dep_Trfase_major"/>
</dbReference>
<keyword evidence="8" id="KW-1185">Reference proteome</keyword>
<evidence type="ECO:0000313" key="7">
    <source>
        <dbReference type="EMBL" id="GAV19293.1"/>
    </source>
</evidence>
<comment type="caution">
    <text evidence="7">The sequence shown here is derived from an EMBL/GenBank/DDBJ whole genome shotgun (WGS) entry which is preliminary data.</text>
</comment>
<dbReference type="Pfam" id="PF00155">
    <property type="entry name" value="Aminotran_1_2"/>
    <property type="match status" value="1"/>
</dbReference>
<dbReference type="CDD" id="cd00609">
    <property type="entry name" value="AAT_like"/>
    <property type="match status" value="1"/>
</dbReference>
<evidence type="ECO:0000259" key="6">
    <source>
        <dbReference type="Pfam" id="PF00155"/>
    </source>
</evidence>
<dbReference type="GO" id="GO:0004069">
    <property type="term" value="F:L-aspartate:2-oxoglutarate aminotransferase activity"/>
    <property type="evidence" value="ECO:0007669"/>
    <property type="project" value="UniProtKB-EC"/>
</dbReference>
<sequence length="400" mass="43271">MKRLSIRVQQIKPSATLAITAKAAEMRAAGKSVISLSVGEPDFETPKAARDAGIEAINSGFTRYTAVAGIPELRQAIAEKFKTDNDLEYSANEILVSTGGKQCIFNLLMAVMNPGERAIIPAPYWVSYPDMVKLTEGTPVIVETKAEAGFKITAEQLEEVLCHRCKILFLNSPSNPTGMAYSAEELASIGEVVRKHPNLIVATDDMYEKILFDGKKFATFAQVNPDLKDQTITLNGVSKAYCMTGWRIGFCAGPEAIIKAMTKVQGQSTSNPNAIAQKAALAALTGPTDELDEMVRTYEQRRTWLVDAINEIPGMFSIKPDGAFYVFPSVADWIGKTTPSGITLSDDVVICEWLLEESGVALVPGTEFGSPGHVRFSYAVSQDTLEDAVNRIATAAATLT</sequence>
<dbReference type="EC" id="2.6.1.1" evidence="7"/>
<feature type="domain" description="Aminotransferase class I/classII large" evidence="6">
    <location>
        <begin position="32"/>
        <end position="392"/>
    </location>
</feature>
<comment type="cofactor">
    <cofactor evidence="1">
        <name>pyridoxal 5'-phosphate</name>
        <dbReference type="ChEBI" id="CHEBI:597326"/>
    </cofactor>
</comment>
<protein>
    <submittedName>
        <fullName evidence="7">Aspartate aminotransferase</fullName>
        <ecNumber evidence="7">2.6.1.1</ecNumber>
    </submittedName>
</protein>
<dbReference type="RefSeq" id="WP_072658471.1">
    <property type="nucleotide sequence ID" value="NZ_BDFD01000001.1"/>
</dbReference>
<comment type="similarity">
    <text evidence="2">Belongs to the class-I pyridoxal-phosphate-dependent aminotransferase family.</text>
</comment>